<dbReference type="KEGG" id="ncc:104940987"/>
<name>A0A6I9MIL6_9TELE</name>
<reference evidence="2" key="1">
    <citation type="submission" date="2025-08" db="UniProtKB">
        <authorList>
            <consortium name="RefSeq"/>
        </authorList>
    </citation>
    <scope>IDENTIFICATION</scope>
    <source>
        <tissue evidence="2">Muscle</tissue>
    </source>
</reference>
<dbReference type="RefSeq" id="XP_010764322.1">
    <property type="nucleotide sequence ID" value="XM_010766020.1"/>
</dbReference>
<gene>
    <name evidence="2" type="primary">LOC104940987</name>
</gene>
<sequence length="267" mass="29092">MAHLQSHQRSLVKYGGYNVYKCHLKCVASSHYHCGFCPTIIGRKEMFFSHFKNCCTEHPTTLAAAPATTTTPPVMAQTAAPVMAQTAAPVMAATAAPVMAPTAVPVMAATAAPVMAPTAAPVMAAATWHNISTAPKMLMSKRKTTTCCFYSRQLKRKNLQRHHSSKTSDITANRHLKSQCIYKKRGLFAVSRTFKGPVHCINVQKSNLGITCQLETCNRACDYARRSGRVGFDCVHVQSLTYSPLATNSPIVYDEGILTDVVVGYYS</sequence>
<keyword evidence="1" id="KW-1185">Reference proteome</keyword>
<dbReference type="GeneID" id="104940987"/>
<accession>A0A6I9MIL6</accession>
<dbReference type="Proteomes" id="UP000504611">
    <property type="component" value="Unplaced"/>
</dbReference>
<evidence type="ECO:0000313" key="1">
    <source>
        <dbReference type="Proteomes" id="UP000504611"/>
    </source>
</evidence>
<protein>
    <submittedName>
        <fullName evidence="2">Integumentary mucin C.1-like</fullName>
    </submittedName>
</protein>
<organism evidence="1 2">
    <name type="scientific">Notothenia coriiceps</name>
    <name type="common">black rockcod</name>
    <dbReference type="NCBI Taxonomy" id="8208"/>
    <lineage>
        <taxon>Eukaryota</taxon>
        <taxon>Metazoa</taxon>
        <taxon>Chordata</taxon>
        <taxon>Craniata</taxon>
        <taxon>Vertebrata</taxon>
        <taxon>Euteleostomi</taxon>
        <taxon>Actinopterygii</taxon>
        <taxon>Neopterygii</taxon>
        <taxon>Teleostei</taxon>
        <taxon>Neoteleostei</taxon>
        <taxon>Acanthomorphata</taxon>
        <taxon>Eupercaria</taxon>
        <taxon>Perciformes</taxon>
        <taxon>Notothenioidei</taxon>
        <taxon>Nototheniidae</taxon>
        <taxon>Notothenia</taxon>
    </lineage>
</organism>
<dbReference type="AlphaFoldDB" id="A0A6I9MIL6"/>
<evidence type="ECO:0000313" key="2">
    <source>
        <dbReference type="RefSeq" id="XP_010764322.1"/>
    </source>
</evidence>
<proteinExistence type="predicted"/>
<dbReference type="OrthoDB" id="6159302at2759"/>